<dbReference type="EMBL" id="KN450828">
    <property type="protein sequence ID" value="KHG29623.1"/>
    <property type="molecule type" value="Genomic_DNA"/>
</dbReference>
<organism evidence="1 2">
    <name type="scientific">Gossypium arboreum</name>
    <name type="common">Tree cotton</name>
    <name type="synonym">Gossypium nanking</name>
    <dbReference type="NCBI Taxonomy" id="29729"/>
    <lineage>
        <taxon>Eukaryota</taxon>
        <taxon>Viridiplantae</taxon>
        <taxon>Streptophyta</taxon>
        <taxon>Embryophyta</taxon>
        <taxon>Tracheophyta</taxon>
        <taxon>Spermatophyta</taxon>
        <taxon>Magnoliopsida</taxon>
        <taxon>eudicotyledons</taxon>
        <taxon>Gunneridae</taxon>
        <taxon>Pentapetalae</taxon>
        <taxon>rosids</taxon>
        <taxon>malvids</taxon>
        <taxon>Malvales</taxon>
        <taxon>Malvaceae</taxon>
        <taxon>Malvoideae</taxon>
        <taxon>Gossypium</taxon>
    </lineage>
</organism>
<protein>
    <submittedName>
        <fullName evidence="1">Hypoxia-inducible factor 1-alpha</fullName>
    </submittedName>
</protein>
<evidence type="ECO:0000313" key="2">
    <source>
        <dbReference type="Proteomes" id="UP000032142"/>
    </source>
</evidence>
<reference evidence="2" key="1">
    <citation type="submission" date="2014-09" db="EMBL/GenBank/DDBJ databases">
        <authorList>
            <person name="Mudge J."/>
            <person name="Ramaraj T."/>
            <person name="Lindquist I.E."/>
            <person name="Bharti A.K."/>
            <person name="Sundararajan A."/>
            <person name="Cameron C.T."/>
            <person name="Woodward J.E."/>
            <person name="May G.D."/>
            <person name="Brubaker C."/>
            <person name="Broadhvest J."/>
            <person name="Wilkins T.A."/>
        </authorList>
    </citation>
    <scope>NUCLEOTIDE SEQUENCE</scope>
    <source>
        <strain evidence="2">cv. AKA8401</strain>
    </source>
</reference>
<dbReference type="Proteomes" id="UP000032142">
    <property type="component" value="Unassembled WGS sequence"/>
</dbReference>
<proteinExistence type="predicted"/>
<keyword evidence="2" id="KW-1185">Reference proteome</keyword>
<accession>A0A0B0PT37</accession>
<gene>
    <name evidence="1" type="ORF">F383_15341</name>
</gene>
<name>A0A0B0PT37_GOSAR</name>
<evidence type="ECO:0000313" key="1">
    <source>
        <dbReference type="EMBL" id="KHG29623.1"/>
    </source>
</evidence>
<sequence length="44" mass="4733">MGLLTQAVSQDVAARCCLYKLSSNHNICGYSQPPVGLTRPARVI</sequence>
<dbReference type="AlphaFoldDB" id="A0A0B0PT37"/>